<feature type="domain" description="JmjC" evidence="1">
    <location>
        <begin position="87"/>
        <end position="244"/>
    </location>
</feature>
<dbReference type="SUPFAM" id="SSF51197">
    <property type="entry name" value="Clavaminate synthase-like"/>
    <property type="match status" value="1"/>
</dbReference>
<sequence>MTVPLIGLADWFAPLGLERFQREILGQQPYFVGPRLEIANRLSRTLAIGTVDDLLSLRGAKVYAWFQKLDGAHTAAPIPSTSGKRFYDAGTTLYFRRIPQFAAHEREVADTLGIPRETAECAVFCNRPGATTRAHFDRADLIMIQLKGRKTWKIAPNTFAPMPLEAWATLDRVPPEVRRYAQGLPPREIPCNATSYDLEQGSILYVPRGYWHETFSDQDSVSLHIQLASPTRLDVLIAALKNELARDEWWRQPAYSLSAGDPHALELASTACKSLVDAASRLDALDIIRPTAREHAIEASSRFTRSALVSFGVDTINPQTDTTRVVISTYGFREKKTAHLEMSVDYVSACRWVDALATGATFTFADLLRAAPSLSDDEAKALLHLLEKTHLVRRQEGLRAPD</sequence>
<accession>A0ABZ2LKF6</accession>
<organism evidence="2 3">
    <name type="scientific">Pendulispora albinea</name>
    <dbReference type="NCBI Taxonomy" id="2741071"/>
    <lineage>
        <taxon>Bacteria</taxon>
        <taxon>Pseudomonadati</taxon>
        <taxon>Myxococcota</taxon>
        <taxon>Myxococcia</taxon>
        <taxon>Myxococcales</taxon>
        <taxon>Sorangiineae</taxon>
        <taxon>Pendulisporaceae</taxon>
        <taxon>Pendulispora</taxon>
    </lineage>
</organism>
<dbReference type="Proteomes" id="UP001370348">
    <property type="component" value="Chromosome"/>
</dbReference>
<dbReference type="SMART" id="SM00558">
    <property type="entry name" value="JmjC"/>
    <property type="match status" value="1"/>
</dbReference>
<dbReference type="EMBL" id="CP089984">
    <property type="protein sequence ID" value="WXB10885.1"/>
    <property type="molecule type" value="Genomic_DNA"/>
</dbReference>
<proteinExistence type="predicted"/>
<reference evidence="2 3" key="1">
    <citation type="submission" date="2021-12" db="EMBL/GenBank/DDBJ databases">
        <title>Discovery of the Pendulisporaceae a myxobacterial family with distinct sporulation behavior and unique specialized metabolism.</title>
        <authorList>
            <person name="Garcia R."/>
            <person name="Popoff A."/>
            <person name="Bader C.D."/>
            <person name="Loehr J."/>
            <person name="Walesch S."/>
            <person name="Walt C."/>
            <person name="Boldt J."/>
            <person name="Bunk B."/>
            <person name="Haeckl F.J.F.P.J."/>
            <person name="Gunesch A.P."/>
            <person name="Birkelbach J."/>
            <person name="Nuebel U."/>
            <person name="Pietschmann T."/>
            <person name="Bach T."/>
            <person name="Mueller R."/>
        </authorList>
    </citation>
    <scope>NUCLEOTIDE SEQUENCE [LARGE SCALE GENOMIC DNA]</scope>
    <source>
        <strain evidence="2 3">MSr11954</strain>
    </source>
</reference>
<keyword evidence="3" id="KW-1185">Reference proteome</keyword>
<gene>
    <name evidence="2" type="ORF">LZC94_23730</name>
</gene>
<dbReference type="RefSeq" id="WP_394820505.1">
    <property type="nucleotide sequence ID" value="NZ_CP089984.1"/>
</dbReference>
<dbReference type="Gene3D" id="2.60.120.650">
    <property type="entry name" value="Cupin"/>
    <property type="match status" value="1"/>
</dbReference>
<dbReference type="PROSITE" id="PS51184">
    <property type="entry name" value="JMJC"/>
    <property type="match status" value="1"/>
</dbReference>
<evidence type="ECO:0000259" key="1">
    <source>
        <dbReference type="PROSITE" id="PS51184"/>
    </source>
</evidence>
<evidence type="ECO:0000313" key="3">
    <source>
        <dbReference type="Proteomes" id="UP001370348"/>
    </source>
</evidence>
<evidence type="ECO:0000313" key="2">
    <source>
        <dbReference type="EMBL" id="WXB10885.1"/>
    </source>
</evidence>
<name>A0ABZ2LKF6_9BACT</name>
<protein>
    <submittedName>
        <fullName evidence="2">Cupin domain-containing protein</fullName>
    </submittedName>
</protein>
<dbReference type="InterPro" id="IPR003347">
    <property type="entry name" value="JmjC_dom"/>
</dbReference>
<dbReference type="Pfam" id="PF08007">
    <property type="entry name" value="JmjC_2"/>
    <property type="match status" value="1"/>
</dbReference>